<protein>
    <submittedName>
        <fullName evidence="1">Uncharacterized protein</fullName>
    </submittedName>
</protein>
<organism evidence="1 2">
    <name type="scientific">Friedmanniomyces simplex</name>
    <dbReference type="NCBI Taxonomy" id="329884"/>
    <lineage>
        <taxon>Eukaryota</taxon>
        <taxon>Fungi</taxon>
        <taxon>Dikarya</taxon>
        <taxon>Ascomycota</taxon>
        <taxon>Pezizomycotina</taxon>
        <taxon>Dothideomycetes</taxon>
        <taxon>Dothideomycetidae</taxon>
        <taxon>Mycosphaerellales</taxon>
        <taxon>Teratosphaeriaceae</taxon>
        <taxon>Friedmanniomyces</taxon>
    </lineage>
</organism>
<dbReference type="Gene3D" id="3.40.50.720">
    <property type="entry name" value="NAD(P)-binding Rossmann-like Domain"/>
    <property type="match status" value="1"/>
</dbReference>
<feature type="non-terminal residue" evidence="1">
    <location>
        <position position="1"/>
    </location>
</feature>
<dbReference type="EMBL" id="NAJQ01001871">
    <property type="protein sequence ID" value="TKA51668.1"/>
    <property type="molecule type" value="Genomic_DNA"/>
</dbReference>
<keyword evidence="2" id="KW-1185">Reference proteome</keyword>
<dbReference type="OrthoDB" id="542013at2759"/>
<reference evidence="1 2" key="1">
    <citation type="submission" date="2017-03" db="EMBL/GenBank/DDBJ databases">
        <title>Genomes of endolithic fungi from Antarctica.</title>
        <authorList>
            <person name="Coleine C."/>
            <person name="Masonjones S."/>
            <person name="Stajich J.E."/>
        </authorList>
    </citation>
    <scope>NUCLEOTIDE SEQUENCE [LARGE SCALE GENOMIC DNA]</scope>
    <source>
        <strain evidence="1 2">CCFEE 5184</strain>
    </source>
</reference>
<dbReference type="AlphaFoldDB" id="A0A4U0VQJ7"/>
<comment type="caution">
    <text evidence="1">The sequence shown here is derived from an EMBL/GenBank/DDBJ whole genome shotgun (WGS) entry which is preliminary data.</text>
</comment>
<sequence>AARIGPRSMSGRSTSITIFRYSLSPSECGRNSADWMVFVCNAVVELKNFELAEGLERTLTINVVSTYLLAIAVLPKLQETADTHSVDTRLTLVGSIIHVFAPDKQL</sequence>
<proteinExistence type="predicted"/>
<evidence type="ECO:0000313" key="2">
    <source>
        <dbReference type="Proteomes" id="UP000309340"/>
    </source>
</evidence>
<evidence type="ECO:0000313" key="1">
    <source>
        <dbReference type="EMBL" id="TKA51668.1"/>
    </source>
</evidence>
<accession>A0A4U0VQJ7</accession>
<gene>
    <name evidence="1" type="ORF">B0A55_13363</name>
</gene>
<dbReference type="Proteomes" id="UP000309340">
    <property type="component" value="Unassembled WGS sequence"/>
</dbReference>
<name>A0A4U0VQJ7_9PEZI</name>
<dbReference type="STRING" id="329884.A0A4U0VQJ7"/>